<reference evidence="1" key="1">
    <citation type="journal article" date="2022" name="ISME J.">
        <title>A general approach to explore prokaryotic protein glycosylation reveals the unique surface layer modulation of an anammox bacterium.</title>
        <authorList>
            <person name="Pabst M."/>
            <person name="Grouzdev D.S."/>
            <person name="Lawson C.E."/>
            <person name="Kleikamp H.B.C."/>
            <person name="de Ram C."/>
            <person name="Louwen R."/>
            <person name="Lin Y.M."/>
            <person name="Lucker S."/>
            <person name="van Loosdrecht M.C.M."/>
            <person name="Laureni M."/>
        </authorList>
    </citation>
    <scope>NUCLEOTIDE SEQUENCE</scope>
    <source>
        <strain evidence="1">BROCD043</strain>
    </source>
</reference>
<dbReference type="PIRSF" id="PIRSF029826">
    <property type="entry name" value="UCP029826_pph"/>
    <property type="match status" value="1"/>
</dbReference>
<dbReference type="EMBL" id="JACFOF010000001">
    <property type="protein sequence ID" value="MBW7953161.1"/>
    <property type="molecule type" value="Genomic_DNA"/>
</dbReference>
<dbReference type="GO" id="GO:0047840">
    <property type="term" value="F:dCTP diphosphatase activity"/>
    <property type="evidence" value="ECO:0007669"/>
    <property type="project" value="TreeGrafter"/>
</dbReference>
<sequence length="126" mass="14893">MQKKASLNDIVAIIHNFNEKRGWESNDPNQLISSILIELAELAEHFQWKDHYPELSKEERVSLGYEFVDVIFYLFRLADKAGVDIEASFFSKLPLLEKKFPIGQTDDEHFKIKKDYRQTGKNRLYR</sequence>
<name>A0A952DRE6_9BACT</name>
<dbReference type="InterPro" id="IPR052555">
    <property type="entry name" value="dCTP_Pyrophosphatase"/>
</dbReference>
<dbReference type="PANTHER" id="PTHR46523">
    <property type="entry name" value="DCTP PYROPHOSPHATASE 1"/>
    <property type="match status" value="1"/>
</dbReference>
<dbReference type="SUPFAM" id="SSF101386">
    <property type="entry name" value="all-alpha NTP pyrophosphatases"/>
    <property type="match status" value="1"/>
</dbReference>
<dbReference type="GO" id="GO:0006253">
    <property type="term" value="P:dCTP catabolic process"/>
    <property type="evidence" value="ECO:0007669"/>
    <property type="project" value="TreeGrafter"/>
</dbReference>
<dbReference type="Proteomes" id="UP000781173">
    <property type="component" value="Unassembled WGS sequence"/>
</dbReference>
<dbReference type="GO" id="GO:0005829">
    <property type="term" value="C:cytosol"/>
    <property type="evidence" value="ECO:0007669"/>
    <property type="project" value="TreeGrafter"/>
</dbReference>
<accession>A0A952DRE6</accession>
<dbReference type="PANTHER" id="PTHR46523:SF1">
    <property type="entry name" value="DCTP PYROPHOSPHATASE 1"/>
    <property type="match status" value="1"/>
</dbReference>
<dbReference type="Gene3D" id="1.10.287.1080">
    <property type="entry name" value="MazG-like"/>
    <property type="match status" value="1"/>
</dbReference>
<dbReference type="InterPro" id="IPR025984">
    <property type="entry name" value="DCTPP"/>
</dbReference>
<dbReference type="AlphaFoldDB" id="A0A952DRE6"/>
<proteinExistence type="predicted"/>
<comment type="caution">
    <text evidence="1">The sequence shown here is derived from an EMBL/GenBank/DDBJ whole genome shotgun (WGS) entry which is preliminary data.</text>
</comment>
<dbReference type="GO" id="GO:0042262">
    <property type="term" value="P:DNA protection"/>
    <property type="evidence" value="ECO:0007669"/>
    <property type="project" value="TreeGrafter"/>
</dbReference>
<evidence type="ECO:0000313" key="1">
    <source>
        <dbReference type="EMBL" id="MBW7953161.1"/>
    </source>
</evidence>
<protein>
    <submittedName>
        <fullName evidence="1">Nucleotide pyrophosphohydrolase</fullName>
    </submittedName>
</protein>
<evidence type="ECO:0000313" key="2">
    <source>
        <dbReference type="Proteomes" id="UP000781173"/>
    </source>
</evidence>
<organism evidence="1 2">
    <name type="scientific">Candidatus Dojkabacteria bacterium</name>
    <dbReference type="NCBI Taxonomy" id="2099670"/>
    <lineage>
        <taxon>Bacteria</taxon>
        <taxon>Candidatus Dojkabacteria</taxon>
    </lineage>
</organism>
<gene>
    <name evidence="1" type="ORF">H3C67_00020</name>
</gene>